<accession>A0ABT9NXQ8</accession>
<reference evidence="2 3" key="1">
    <citation type="submission" date="2023-07" db="EMBL/GenBank/DDBJ databases">
        <title>Sequencing the genomes of 1000 actinobacteria strains.</title>
        <authorList>
            <person name="Klenk H.-P."/>
        </authorList>
    </citation>
    <scope>NUCLEOTIDE SEQUENCE [LARGE SCALE GENOMIC DNA]</scope>
    <source>
        <strain evidence="2 3">DSM 44388</strain>
    </source>
</reference>
<dbReference type="Proteomes" id="UP001235712">
    <property type="component" value="Unassembled WGS sequence"/>
</dbReference>
<evidence type="ECO:0000313" key="3">
    <source>
        <dbReference type="Proteomes" id="UP001235712"/>
    </source>
</evidence>
<evidence type="ECO:0000313" key="2">
    <source>
        <dbReference type="EMBL" id="MDP9825202.1"/>
    </source>
</evidence>
<dbReference type="RefSeq" id="WP_307238743.1">
    <property type="nucleotide sequence ID" value="NZ_JAUSQZ010000001.1"/>
</dbReference>
<sequence>MTAKTGSATTTVITSKRVKNRKAKQRRAEEREWSRRNGPVTVTRITAKPPRPESAG</sequence>
<evidence type="ECO:0000256" key="1">
    <source>
        <dbReference type="SAM" id="MobiDB-lite"/>
    </source>
</evidence>
<feature type="region of interest" description="Disordered" evidence="1">
    <location>
        <begin position="17"/>
        <end position="56"/>
    </location>
</feature>
<name>A0ABT9NXQ8_9ACTN</name>
<protein>
    <submittedName>
        <fullName evidence="2">Uncharacterized protein</fullName>
    </submittedName>
</protein>
<gene>
    <name evidence="2" type="ORF">J2S57_000951</name>
</gene>
<comment type="caution">
    <text evidence="2">The sequence shown here is derived from an EMBL/GenBank/DDBJ whole genome shotgun (WGS) entry which is preliminary data.</text>
</comment>
<proteinExistence type="predicted"/>
<organism evidence="2 3">
    <name type="scientific">Kineosporia succinea</name>
    <dbReference type="NCBI Taxonomy" id="84632"/>
    <lineage>
        <taxon>Bacteria</taxon>
        <taxon>Bacillati</taxon>
        <taxon>Actinomycetota</taxon>
        <taxon>Actinomycetes</taxon>
        <taxon>Kineosporiales</taxon>
        <taxon>Kineosporiaceae</taxon>
        <taxon>Kineosporia</taxon>
    </lineage>
</organism>
<feature type="compositionally biased region" description="Basic and acidic residues" evidence="1">
    <location>
        <begin position="26"/>
        <end position="35"/>
    </location>
</feature>
<keyword evidence="3" id="KW-1185">Reference proteome</keyword>
<dbReference type="EMBL" id="JAUSQZ010000001">
    <property type="protein sequence ID" value="MDP9825202.1"/>
    <property type="molecule type" value="Genomic_DNA"/>
</dbReference>